<dbReference type="InterPro" id="IPR035069">
    <property type="entry name" value="TTHA1013/TTHA0281-like"/>
</dbReference>
<dbReference type="Gene3D" id="3.30.160.250">
    <property type="match status" value="1"/>
</dbReference>
<dbReference type="PANTHER" id="PTHR34504">
    <property type="entry name" value="ANTITOXIN HICB"/>
    <property type="match status" value="1"/>
</dbReference>
<evidence type="ECO:0000313" key="2">
    <source>
        <dbReference type="EMBL" id="OGZ08346.1"/>
    </source>
</evidence>
<dbReference type="STRING" id="1798661.A3D65_00400"/>
<dbReference type="PANTHER" id="PTHR34504:SF2">
    <property type="entry name" value="UPF0150 PROTEIN SSL0259"/>
    <property type="match status" value="1"/>
</dbReference>
<dbReference type="EMBL" id="MHLL01000037">
    <property type="protein sequence ID" value="OGZ08346.1"/>
    <property type="molecule type" value="Genomic_DNA"/>
</dbReference>
<dbReference type="AlphaFoldDB" id="A0A1G2D3W9"/>
<reference evidence="2 3" key="1">
    <citation type="journal article" date="2016" name="Nat. Commun.">
        <title>Thousands of microbial genomes shed light on interconnected biogeochemical processes in an aquifer system.</title>
        <authorList>
            <person name="Anantharaman K."/>
            <person name="Brown C.T."/>
            <person name="Hug L.A."/>
            <person name="Sharon I."/>
            <person name="Castelle C.J."/>
            <person name="Probst A.J."/>
            <person name="Thomas B.C."/>
            <person name="Singh A."/>
            <person name="Wilkins M.J."/>
            <person name="Karaoz U."/>
            <person name="Brodie E.L."/>
            <person name="Williams K.H."/>
            <person name="Hubbard S.S."/>
            <person name="Banfield J.F."/>
        </authorList>
    </citation>
    <scope>NUCLEOTIDE SEQUENCE [LARGE SCALE GENOMIC DNA]</scope>
</reference>
<sequence>MKYPVLIHKSKFGYDVHVPSLPGCHSQGDTEKEALENIKGAIAVYLQTDTEFLRGARMREVEVAV</sequence>
<dbReference type="InterPro" id="IPR051404">
    <property type="entry name" value="TA_system_antitoxin"/>
</dbReference>
<dbReference type="Proteomes" id="UP000177996">
    <property type="component" value="Unassembled WGS sequence"/>
</dbReference>
<accession>A0A1G2D3W9</accession>
<evidence type="ECO:0000313" key="3">
    <source>
        <dbReference type="Proteomes" id="UP000177996"/>
    </source>
</evidence>
<dbReference type="Pfam" id="PF15919">
    <property type="entry name" value="HicB_lk_antitox"/>
    <property type="match status" value="1"/>
</dbReference>
<proteinExistence type="predicted"/>
<protein>
    <recommendedName>
        <fullName evidence="1">HicB-like antitoxin of toxin-antitoxin system domain-containing protein</fullName>
    </recommendedName>
</protein>
<comment type="caution">
    <text evidence="2">The sequence shown here is derived from an EMBL/GenBank/DDBJ whole genome shotgun (WGS) entry which is preliminary data.</text>
</comment>
<feature type="domain" description="HicB-like antitoxin of toxin-antitoxin system" evidence="1">
    <location>
        <begin position="3"/>
        <end position="48"/>
    </location>
</feature>
<dbReference type="InterPro" id="IPR031807">
    <property type="entry name" value="HicB-like"/>
</dbReference>
<dbReference type="SUPFAM" id="SSF143100">
    <property type="entry name" value="TTHA1013/TTHA0281-like"/>
    <property type="match status" value="1"/>
</dbReference>
<organism evidence="2 3">
    <name type="scientific">Candidatus Lloydbacteria bacterium RIFCSPHIGHO2_02_FULL_50_13</name>
    <dbReference type="NCBI Taxonomy" id="1798661"/>
    <lineage>
        <taxon>Bacteria</taxon>
        <taxon>Candidatus Lloydiibacteriota</taxon>
    </lineage>
</organism>
<gene>
    <name evidence="2" type="ORF">A3D65_00400</name>
</gene>
<evidence type="ECO:0000259" key="1">
    <source>
        <dbReference type="Pfam" id="PF15919"/>
    </source>
</evidence>
<name>A0A1G2D3W9_9BACT</name>